<evidence type="ECO:0000313" key="11">
    <source>
        <dbReference type="Proteomes" id="UP000295509"/>
    </source>
</evidence>
<keyword evidence="3" id="KW-0547">Nucleotide-binding</keyword>
<evidence type="ECO:0000256" key="7">
    <source>
        <dbReference type="PROSITE-ProRule" id="PRU01251"/>
    </source>
</evidence>
<reference evidence="10 11" key="1">
    <citation type="submission" date="2019-03" db="EMBL/GenBank/DDBJ databases">
        <title>Genomic Encyclopedia of Type Strains, Phase III (KMG-III): the genomes of soil and plant-associated and newly described type strains.</title>
        <authorList>
            <person name="Whitman W."/>
        </authorList>
    </citation>
    <scope>NUCLEOTIDE SEQUENCE [LARGE SCALE GENOMIC DNA]</scope>
    <source>
        <strain evidence="10 11">LMG 29544</strain>
    </source>
</reference>
<evidence type="ECO:0000256" key="8">
    <source>
        <dbReference type="SAM" id="MobiDB-lite"/>
    </source>
</evidence>
<dbReference type="AlphaFoldDB" id="A0A4R8LXC3"/>
<dbReference type="InterPro" id="IPR017729">
    <property type="entry name" value="ATPase_T6SS_ClpV1"/>
</dbReference>
<evidence type="ECO:0000313" key="10">
    <source>
        <dbReference type="EMBL" id="TDY51465.1"/>
    </source>
</evidence>
<dbReference type="Gene3D" id="1.10.1780.10">
    <property type="entry name" value="Clp, N-terminal domain"/>
    <property type="match status" value="1"/>
</dbReference>
<name>A0A4R8LXC3_9BURK</name>
<dbReference type="OrthoDB" id="9803641at2"/>
<dbReference type="Gene3D" id="1.10.8.60">
    <property type="match status" value="1"/>
</dbReference>
<dbReference type="InterPro" id="IPR019489">
    <property type="entry name" value="Clp_ATPase_C"/>
</dbReference>
<dbReference type="InterPro" id="IPR003593">
    <property type="entry name" value="AAA+_ATPase"/>
</dbReference>
<dbReference type="PROSITE" id="PS00870">
    <property type="entry name" value="CLPAB_1"/>
    <property type="match status" value="1"/>
</dbReference>
<comment type="function">
    <text evidence="6">Part of a stress-induced multi-chaperone system, it is involved in the recovery of the cell from heat-induced damage, in cooperation with DnaK, DnaJ and GrpE. Acts before DnaK, in the processing of protein aggregates. Protein binding stimulates the ATPase activity; ATP hydrolysis unfolds the denatured protein aggregates, which probably helps expose new hydrophobic binding sites on the surface of ClpB-bound aggregates, contributing to the solubilization and refolding of denatured protein aggregates by DnaK.</text>
</comment>
<dbReference type="SUPFAM" id="SSF52540">
    <property type="entry name" value="P-loop containing nucleoside triphosphate hydrolases"/>
    <property type="match status" value="2"/>
</dbReference>
<accession>A0A4R8LXC3</accession>
<sequence>MDIDIRTLLSRLNPACRHAMEQAAQSCVRQTHYNVDVEHLLLALVETDAPDLRAILAHFDITIEALTAQLQKAIDQFKRGNGRTPALSPNFTPLLQEAWLLSSMLLGEQQVRSGTLVLALLEVDSLRGLLLESAPVLLKIPRASLRDALPALVADSPEDTGGAGRDSGAPAAAAGASGTASATSSVRAMPTLSSAGAGHASRQSALEQYTADLTALAREGAIDPIRGRDSEIRQLIDVLLRRRQNNPILTGEAGVGKTAVVEGFAQRIVHGDVPPALANVSVRSLDLALLQAGAGIKGEFENRLKSVIAEVKASPTPVILFIDEAHQLIGAGGSEGQGDAANMLKPALARGELRTIAATTWAEYKKYVERDPALARRFQVVKVEEPTEPVAIEMLRGMVQKLEAHHGVEILDEAVRDAVKLSHRYISGRQLPDKAISVLDTACARVAIGQSGAPEELEALSRAIESAENHLRILRHESATGADRVDAIATRERQLADDRARYARLTDKLATEKRAVAEILAWRRKIAQHLADRDVERDADSASHANGAGNASHSSNAHRTEHGGHDRAADDRRSVPVQPMPDAVDALEMPEGDDEASLAANLARLEKGLEAVQNDEPLVPVCVDSNVVANVISGWTGIPVGRMLADELHTVLYLQDKLAERVVGQDQALDTIARRIRTFRADLDDPGKPVGVFLLVGPSGVGKTETAAALADTLYGGERNMITVNMSEFQEAHSVSGLKGAPPGYVGYGRGGVLTEAVRRRPYSVVLLDEMEKAHPDVLELFFQVFDKGTMEDGEGVPIDFKNTLILLTSNAAQDVITDACQGGRRPPPDALIEQLRPALVRQFSPAFLGRLVLVPYYPLGDAQIASIVELKLERLADRFARNHHAPLTWDDALSQLITQRCKEVDSGARNVDHILTQAVMPELARQVLERISIARPFSGVHIGVNAQGGIVFRFRSSDEA</sequence>
<keyword evidence="5" id="KW-0143">Chaperone</keyword>
<dbReference type="Pfam" id="PF02861">
    <property type="entry name" value="Clp_N"/>
    <property type="match status" value="1"/>
</dbReference>
<dbReference type="CDD" id="cd19499">
    <property type="entry name" value="RecA-like_ClpB_Hsp104-like"/>
    <property type="match status" value="1"/>
</dbReference>
<dbReference type="GO" id="GO:0005737">
    <property type="term" value="C:cytoplasm"/>
    <property type="evidence" value="ECO:0007669"/>
    <property type="project" value="TreeGrafter"/>
</dbReference>
<comment type="caution">
    <text evidence="10">The sequence shown here is derived from an EMBL/GenBank/DDBJ whole genome shotgun (WGS) entry which is preliminary data.</text>
</comment>
<dbReference type="InterPro" id="IPR003959">
    <property type="entry name" value="ATPase_AAA_core"/>
</dbReference>
<dbReference type="PRINTS" id="PR00300">
    <property type="entry name" value="CLPPROTEASEA"/>
</dbReference>
<dbReference type="InterPro" id="IPR001270">
    <property type="entry name" value="ClpA/B"/>
</dbReference>
<evidence type="ECO:0000259" key="9">
    <source>
        <dbReference type="PROSITE" id="PS51903"/>
    </source>
</evidence>
<dbReference type="CDD" id="cd00009">
    <property type="entry name" value="AAA"/>
    <property type="match status" value="1"/>
</dbReference>
<keyword evidence="11" id="KW-1185">Reference proteome</keyword>
<dbReference type="InterPro" id="IPR004176">
    <property type="entry name" value="Clp_R_N"/>
</dbReference>
<dbReference type="Proteomes" id="UP000295509">
    <property type="component" value="Unassembled WGS sequence"/>
</dbReference>
<gene>
    <name evidence="10" type="ORF">BX592_10733</name>
</gene>
<dbReference type="SMART" id="SM01086">
    <property type="entry name" value="ClpB_D2-small"/>
    <property type="match status" value="1"/>
</dbReference>
<dbReference type="Gene3D" id="3.40.50.300">
    <property type="entry name" value="P-loop containing nucleotide triphosphate hydrolases"/>
    <property type="match status" value="3"/>
</dbReference>
<dbReference type="RefSeq" id="WP_134191809.1">
    <property type="nucleotide sequence ID" value="NZ_JBHLUW010000046.1"/>
</dbReference>
<dbReference type="Pfam" id="PF10431">
    <property type="entry name" value="ClpB_D2-small"/>
    <property type="match status" value="1"/>
</dbReference>
<evidence type="ECO:0000256" key="1">
    <source>
        <dbReference type="ARBA" id="ARBA00008675"/>
    </source>
</evidence>
<dbReference type="SMART" id="SM00382">
    <property type="entry name" value="AAA"/>
    <property type="match status" value="2"/>
</dbReference>
<dbReference type="GO" id="GO:0005524">
    <property type="term" value="F:ATP binding"/>
    <property type="evidence" value="ECO:0007669"/>
    <property type="project" value="UniProtKB-KW"/>
</dbReference>
<dbReference type="GO" id="GO:0016887">
    <property type="term" value="F:ATP hydrolysis activity"/>
    <property type="evidence" value="ECO:0007669"/>
    <property type="project" value="InterPro"/>
</dbReference>
<dbReference type="PANTHER" id="PTHR11638">
    <property type="entry name" value="ATP-DEPENDENT CLP PROTEASE"/>
    <property type="match status" value="1"/>
</dbReference>
<dbReference type="InterPro" id="IPR036628">
    <property type="entry name" value="Clp_N_dom_sf"/>
</dbReference>
<feature type="compositionally biased region" description="Low complexity" evidence="8">
    <location>
        <begin position="542"/>
        <end position="557"/>
    </location>
</feature>
<dbReference type="InterPro" id="IPR050130">
    <property type="entry name" value="ClpA_ClpB"/>
</dbReference>
<dbReference type="Pfam" id="PF07724">
    <property type="entry name" value="AAA_2"/>
    <property type="match status" value="1"/>
</dbReference>
<feature type="compositionally biased region" description="Basic and acidic residues" evidence="8">
    <location>
        <begin position="558"/>
        <end position="574"/>
    </location>
</feature>
<dbReference type="PROSITE" id="PS51903">
    <property type="entry name" value="CLP_R"/>
    <property type="match status" value="1"/>
</dbReference>
<organism evidence="10 11">
    <name type="scientific">Paraburkholderia rhizosphaerae</name>
    <dbReference type="NCBI Taxonomy" id="480658"/>
    <lineage>
        <taxon>Bacteria</taxon>
        <taxon>Pseudomonadati</taxon>
        <taxon>Pseudomonadota</taxon>
        <taxon>Betaproteobacteria</taxon>
        <taxon>Burkholderiales</taxon>
        <taxon>Burkholderiaceae</taxon>
        <taxon>Paraburkholderia</taxon>
    </lineage>
</organism>
<dbReference type="InterPro" id="IPR041546">
    <property type="entry name" value="ClpA/ClpB_AAA_lid"/>
</dbReference>
<protein>
    <submittedName>
        <fullName evidence="10">Type VI secretion system protein VasG</fullName>
    </submittedName>
</protein>
<keyword evidence="4" id="KW-0067">ATP-binding</keyword>
<comment type="similarity">
    <text evidence="1">Belongs to the ClpA/ClpB family.</text>
</comment>
<dbReference type="PANTHER" id="PTHR11638:SF184">
    <property type="entry name" value="ATPASE WITH CHAPERONE ACTIVITY"/>
    <property type="match status" value="1"/>
</dbReference>
<feature type="compositionally biased region" description="Low complexity" evidence="8">
    <location>
        <begin position="166"/>
        <end position="185"/>
    </location>
</feature>
<feature type="region of interest" description="Disordered" evidence="8">
    <location>
        <begin position="535"/>
        <end position="578"/>
    </location>
</feature>
<dbReference type="GO" id="GO:0034605">
    <property type="term" value="P:cellular response to heat"/>
    <property type="evidence" value="ECO:0007669"/>
    <property type="project" value="TreeGrafter"/>
</dbReference>
<dbReference type="NCBIfam" id="TIGR03345">
    <property type="entry name" value="VI_ClpV1"/>
    <property type="match status" value="1"/>
</dbReference>
<feature type="domain" description="Clp R" evidence="9">
    <location>
        <begin position="9"/>
        <end position="155"/>
    </location>
</feature>
<dbReference type="InterPro" id="IPR018368">
    <property type="entry name" value="ClpA/B_CS1"/>
</dbReference>
<evidence type="ECO:0000256" key="2">
    <source>
        <dbReference type="ARBA" id="ARBA00022737"/>
    </source>
</evidence>
<evidence type="ECO:0000256" key="5">
    <source>
        <dbReference type="ARBA" id="ARBA00023186"/>
    </source>
</evidence>
<keyword evidence="2 7" id="KW-0677">Repeat</keyword>
<dbReference type="Pfam" id="PF17871">
    <property type="entry name" value="AAA_lid_9"/>
    <property type="match status" value="1"/>
</dbReference>
<proteinExistence type="inferred from homology"/>
<evidence type="ECO:0000256" key="4">
    <source>
        <dbReference type="ARBA" id="ARBA00022840"/>
    </source>
</evidence>
<evidence type="ECO:0000256" key="3">
    <source>
        <dbReference type="ARBA" id="ARBA00022741"/>
    </source>
</evidence>
<evidence type="ECO:0000256" key="6">
    <source>
        <dbReference type="ARBA" id="ARBA00025613"/>
    </source>
</evidence>
<feature type="region of interest" description="Disordered" evidence="8">
    <location>
        <begin position="156"/>
        <end position="185"/>
    </location>
</feature>
<dbReference type="SUPFAM" id="SSF81923">
    <property type="entry name" value="Double Clp-N motif"/>
    <property type="match status" value="1"/>
</dbReference>
<dbReference type="Pfam" id="PF00004">
    <property type="entry name" value="AAA"/>
    <property type="match status" value="1"/>
</dbReference>
<dbReference type="EMBL" id="SORE01000007">
    <property type="protein sequence ID" value="TDY51465.1"/>
    <property type="molecule type" value="Genomic_DNA"/>
</dbReference>
<dbReference type="InterPro" id="IPR027417">
    <property type="entry name" value="P-loop_NTPase"/>
</dbReference>